<dbReference type="PROSITE" id="PS50943">
    <property type="entry name" value="HTH_CROC1"/>
    <property type="match status" value="1"/>
</dbReference>
<sequence length="146" mass="16423">MYRITITYTRDNLTIFRKTIRFNLFYYFNTIQNLIFAVLLNDTLIMELRIREILESKDIKVSSLAETVGITRANMSNIVNGKSTPSLETLEKIANALEVDITELFVPSSSGSIIGVIRIGDTNYNINNVTDLSRLLAGIESGEIVL</sequence>
<evidence type="ECO:0000256" key="1">
    <source>
        <dbReference type="SAM" id="Phobius"/>
    </source>
</evidence>
<dbReference type="HOGENOM" id="CLU_1773636_0_0_10"/>
<proteinExistence type="predicted"/>
<dbReference type="SUPFAM" id="SSF47413">
    <property type="entry name" value="lambda repressor-like DNA-binding domains"/>
    <property type="match status" value="1"/>
</dbReference>
<feature type="domain" description="HTH cro/C1-type" evidence="2">
    <location>
        <begin position="50"/>
        <end position="104"/>
    </location>
</feature>
<reference evidence="3 4" key="1">
    <citation type="submission" date="2012-02" db="EMBL/GenBank/DDBJ databases">
        <title>The Genome Sequence of Bacteroides cellulosilyticus CL02T12C19.</title>
        <authorList>
            <consortium name="The Broad Institute Genome Sequencing Platform"/>
            <person name="Earl A."/>
            <person name="Ward D."/>
            <person name="Feldgarden M."/>
            <person name="Gevers D."/>
            <person name="Zitomersky N.L."/>
            <person name="Coyne M.J."/>
            <person name="Comstock L.E."/>
            <person name="Young S.K."/>
            <person name="Zeng Q."/>
            <person name="Gargeya S."/>
            <person name="Fitzgerald M."/>
            <person name="Haas B."/>
            <person name="Abouelleil A."/>
            <person name="Alvarado L."/>
            <person name="Arachchi H.M."/>
            <person name="Berlin A."/>
            <person name="Chapman S.B."/>
            <person name="Gearin G."/>
            <person name="Goldberg J."/>
            <person name="Griggs A."/>
            <person name="Gujja S."/>
            <person name="Hansen M."/>
            <person name="Heiman D."/>
            <person name="Howarth C."/>
            <person name="Larimer J."/>
            <person name="Lui A."/>
            <person name="MacDonald P.J.P."/>
            <person name="McCowen C."/>
            <person name="Montmayeur A."/>
            <person name="Murphy C."/>
            <person name="Neiman D."/>
            <person name="Pearson M."/>
            <person name="Priest M."/>
            <person name="Roberts A."/>
            <person name="Saif S."/>
            <person name="Shea T."/>
            <person name="Sisk P."/>
            <person name="Stolte C."/>
            <person name="Sykes S."/>
            <person name="Wortman J."/>
            <person name="Nusbaum C."/>
            <person name="Birren B."/>
        </authorList>
    </citation>
    <scope>NUCLEOTIDE SEQUENCE [LARGE SCALE GENOMIC DNA]</scope>
    <source>
        <strain evidence="3 4">CL02T12C19</strain>
    </source>
</reference>
<dbReference type="SMART" id="SM00530">
    <property type="entry name" value="HTH_XRE"/>
    <property type="match status" value="1"/>
</dbReference>
<protein>
    <recommendedName>
        <fullName evidence="2">HTH cro/C1-type domain-containing protein</fullName>
    </recommendedName>
</protein>
<feature type="transmembrane region" description="Helical" evidence="1">
    <location>
        <begin position="24"/>
        <end position="41"/>
    </location>
</feature>
<keyword evidence="1" id="KW-0812">Transmembrane</keyword>
<dbReference type="Pfam" id="PF13443">
    <property type="entry name" value="HTH_26"/>
    <property type="match status" value="1"/>
</dbReference>
<keyword evidence="4" id="KW-1185">Reference proteome</keyword>
<comment type="caution">
    <text evidence="3">The sequence shown here is derived from an EMBL/GenBank/DDBJ whole genome shotgun (WGS) entry which is preliminary data.</text>
</comment>
<dbReference type="InterPro" id="IPR001387">
    <property type="entry name" value="Cro/C1-type_HTH"/>
</dbReference>
<dbReference type="CDD" id="cd00093">
    <property type="entry name" value="HTH_XRE"/>
    <property type="match status" value="1"/>
</dbReference>
<dbReference type="PATRIC" id="fig|997874.3.peg.4402"/>
<accession>I9QAF2</accession>
<evidence type="ECO:0000313" key="4">
    <source>
        <dbReference type="Proteomes" id="UP000003741"/>
    </source>
</evidence>
<dbReference type="Gene3D" id="1.10.260.40">
    <property type="entry name" value="lambda repressor-like DNA-binding domains"/>
    <property type="match status" value="1"/>
</dbReference>
<gene>
    <name evidence="3" type="ORF">HMPREF1062_04305</name>
</gene>
<name>I9QAF2_9BACE</name>
<keyword evidence="1" id="KW-0472">Membrane</keyword>
<organism evidence="3 4">
    <name type="scientific">Bacteroides cellulosilyticus CL02T12C19</name>
    <dbReference type="NCBI Taxonomy" id="997874"/>
    <lineage>
        <taxon>Bacteria</taxon>
        <taxon>Pseudomonadati</taxon>
        <taxon>Bacteroidota</taxon>
        <taxon>Bacteroidia</taxon>
        <taxon>Bacteroidales</taxon>
        <taxon>Bacteroidaceae</taxon>
        <taxon>Bacteroides</taxon>
    </lineage>
</organism>
<dbReference type="InterPro" id="IPR010982">
    <property type="entry name" value="Lambda_DNA-bd_dom_sf"/>
</dbReference>
<evidence type="ECO:0000313" key="3">
    <source>
        <dbReference type="EMBL" id="EIY25963.1"/>
    </source>
</evidence>
<dbReference type="AlphaFoldDB" id="I9QAF2"/>
<dbReference type="Proteomes" id="UP000003741">
    <property type="component" value="Unassembled WGS sequence"/>
</dbReference>
<dbReference type="EMBL" id="AGXG01000091">
    <property type="protein sequence ID" value="EIY25963.1"/>
    <property type="molecule type" value="Genomic_DNA"/>
</dbReference>
<keyword evidence="1" id="KW-1133">Transmembrane helix</keyword>
<evidence type="ECO:0000259" key="2">
    <source>
        <dbReference type="PROSITE" id="PS50943"/>
    </source>
</evidence>
<dbReference type="GO" id="GO:0003677">
    <property type="term" value="F:DNA binding"/>
    <property type="evidence" value="ECO:0007669"/>
    <property type="project" value="InterPro"/>
</dbReference>